<keyword evidence="2" id="KW-0812">Transmembrane</keyword>
<dbReference type="AlphaFoldDB" id="A0A7X0H7E3"/>
<evidence type="ECO:0000313" key="4">
    <source>
        <dbReference type="Proteomes" id="UP000541810"/>
    </source>
</evidence>
<reference evidence="3 4" key="1">
    <citation type="submission" date="2020-08" db="EMBL/GenBank/DDBJ databases">
        <title>Genomic Encyclopedia of Type Strains, Phase IV (KMG-IV): sequencing the most valuable type-strain genomes for metagenomic binning, comparative biology and taxonomic classification.</title>
        <authorList>
            <person name="Goeker M."/>
        </authorList>
    </citation>
    <scope>NUCLEOTIDE SEQUENCE [LARGE SCALE GENOMIC DNA]</scope>
    <source>
        <strain evidence="3 4">DSM 103725</strain>
    </source>
</reference>
<proteinExistence type="predicted"/>
<keyword evidence="2" id="KW-0472">Membrane</keyword>
<name>A0A7X0H7E3_9BACT</name>
<evidence type="ECO:0000256" key="1">
    <source>
        <dbReference type="SAM" id="MobiDB-lite"/>
    </source>
</evidence>
<dbReference type="RefSeq" id="WP_184678126.1">
    <property type="nucleotide sequence ID" value="NZ_JACHGY010000001.1"/>
</dbReference>
<sequence>MLSVCVLLTTMGLGAIPELTEPQQIQLDTAQDGYLPDEPAWTGLLTSVSGWDPAEAVRNDIPGSTIPQYSRLLETPAAYRGGLFHIKGFYAGRQRELRTMRSGPWGESLVEWGVAVDSDTVAMVYLVSPDSEIQPPREGQTVRLTARFYKLWTDTDADGVERTYPVFVGRSAAVVDSGRAGGRGHVVVVGGVVVLTGLLFLVMLGRKRWGGGASKRERVLERLRDHAGEAEMDEELNGLPDDPAEALEQLDRGRDV</sequence>
<gene>
    <name evidence="3" type="ORF">HNQ40_002430</name>
</gene>
<protein>
    <submittedName>
        <fullName evidence="3">Uncharacterized protein</fullName>
    </submittedName>
</protein>
<feature type="region of interest" description="Disordered" evidence="1">
    <location>
        <begin position="231"/>
        <end position="256"/>
    </location>
</feature>
<dbReference type="Proteomes" id="UP000541810">
    <property type="component" value="Unassembled WGS sequence"/>
</dbReference>
<keyword evidence="2" id="KW-1133">Transmembrane helix</keyword>
<keyword evidence="4" id="KW-1185">Reference proteome</keyword>
<accession>A0A7X0H7E3</accession>
<evidence type="ECO:0000313" key="3">
    <source>
        <dbReference type="EMBL" id="MBB6430624.1"/>
    </source>
</evidence>
<dbReference type="EMBL" id="JACHGY010000001">
    <property type="protein sequence ID" value="MBB6430624.1"/>
    <property type="molecule type" value="Genomic_DNA"/>
</dbReference>
<feature type="transmembrane region" description="Helical" evidence="2">
    <location>
        <begin position="186"/>
        <end position="205"/>
    </location>
</feature>
<evidence type="ECO:0000256" key="2">
    <source>
        <dbReference type="SAM" id="Phobius"/>
    </source>
</evidence>
<organism evidence="3 4">
    <name type="scientific">Algisphaera agarilytica</name>
    <dbReference type="NCBI Taxonomy" id="1385975"/>
    <lineage>
        <taxon>Bacteria</taxon>
        <taxon>Pseudomonadati</taxon>
        <taxon>Planctomycetota</taxon>
        <taxon>Phycisphaerae</taxon>
        <taxon>Phycisphaerales</taxon>
        <taxon>Phycisphaeraceae</taxon>
        <taxon>Algisphaera</taxon>
    </lineage>
</organism>
<comment type="caution">
    <text evidence="3">The sequence shown here is derived from an EMBL/GenBank/DDBJ whole genome shotgun (WGS) entry which is preliminary data.</text>
</comment>